<dbReference type="EMBL" id="CACRXK020026750">
    <property type="protein sequence ID" value="CAB4040414.1"/>
    <property type="molecule type" value="Genomic_DNA"/>
</dbReference>
<dbReference type="GO" id="GO:0015074">
    <property type="term" value="P:DNA integration"/>
    <property type="evidence" value="ECO:0007669"/>
    <property type="project" value="InterPro"/>
</dbReference>
<dbReference type="GO" id="GO:0003676">
    <property type="term" value="F:nucleic acid binding"/>
    <property type="evidence" value="ECO:0007669"/>
    <property type="project" value="InterPro"/>
</dbReference>
<organism evidence="1 2">
    <name type="scientific">Paramuricea clavata</name>
    <name type="common">Red gorgonian</name>
    <name type="synonym">Violescent sea-whip</name>
    <dbReference type="NCBI Taxonomy" id="317549"/>
    <lineage>
        <taxon>Eukaryota</taxon>
        <taxon>Metazoa</taxon>
        <taxon>Cnidaria</taxon>
        <taxon>Anthozoa</taxon>
        <taxon>Octocorallia</taxon>
        <taxon>Malacalcyonacea</taxon>
        <taxon>Plexauridae</taxon>
        <taxon>Paramuricea</taxon>
    </lineage>
</organism>
<name>A0A7D9LUA9_PARCT</name>
<sequence length="382" mass="43673">NLKGEVKLHQKLKGYQLGRMQSFGLSVTATYSIISNEQLDLLVREAQNRNPNIGIRLTKGFLMGKGHRVQHYRIRDSLIRTDPVGMMDRWAKAVRRRKYKVHSPLSLWHIDGNHKLIRWRIVIHGGIDGFSRIPVYVLASNNNKAETVANAFTNAVDTYGLPSRVRSDKGGENVQVAWFMLNHPQRGPGRGSMITGKSIHNQRIERLWRDIFQGCTGVFYDLFCEMEGLGLLDPNNDTHLWCLHSIFLPLINNHLTSWKDAWIRHPLSSEKNKTPLQLWIQGLNAISMTNSTVAREVFQEGEDYQNYGVDWEEAVGEIEPDMVEVPETNSGLNEEQADEIRSQIPANVTINNAFDVYYDILNRSLTMLGWRNGYMAKSVNDT</sequence>
<evidence type="ECO:0000313" key="1">
    <source>
        <dbReference type="EMBL" id="CAB4040414.1"/>
    </source>
</evidence>
<dbReference type="SUPFAM" id="SSF53098">
    <property type="entry name" value="Ribonuclease H-like"/>
    <property type="match status" value="1"/>
</dbReference>
<dbReference type="PANTHER" id="PTHR46791:SF5">
    <property type="entry name" value="CLR5 DOMAIN-CONTAINING PROTEIN-RELATED"/>
    <property type="match status" value="1"/>
</dbReference>
<dbReference type="InterPro" id="IPR001584">
    <property type="entry name" value="Integrase_cat-core"/>
</dbReference>
<dbReference type="Gene3D" id="3.30.420.10">
    <property type="entry name" value="Ribonuclease H-like superfamily/Ribonuclease H"/>
    <property type="match status" value="1"/>
</dbReference>
<gene>
    <name evidence="1" type="ORF">PACLA_8A062679</name>
</gene>
<dbReference type="InterPro" id="IPR012337">
    <property type="entry name" value="RNaseH-like_sf"/>
</dbReference>
<proteinExistence type="predicted"/>
<dbReference type="Proteomes" id="UP001152795">
    <property type="component" value="Unassembled WGS sequence"/>
</dbReference>
<accession>A0A7D9LUA9</accession>
<dbReference type="OrthoDB" id="5962691at2759"/>
<dbReference type="PROSITE" id="PS50994">
    <property type="entry name" value="INTEGRASE"/>
    <property type="match status" value="1"/>
</dbReference>
<dbReference type="InterPro" id="IPR058913">
    <property type="entry name" value="Integrase_dom_put"/>
</dbReference>
<feature type="non-terminal residue" evidence="1">
    <location>
        <position position="382"/>
    </location>
</feature>
<dbReference type="InterPro" id="IPR036397">
    <property type="entry name" value="RNaseH_sf"/>
</dbReference>
<comment type="caution">
    <text evidence="1">The sequence shown here is derived from an EMBL/GenBank/DDBJ whole genome shotgun (WGS) entry which is preliminary data.</text>
</comment>
<protein>
    <submittedName>
        <fullName evidence="1">Uncharacterized protein</fullName>
    </submittedName>
</protein>
<dbReference type="AlphaFoldDB" id="A0A7D9LUA9"/>
<dbReference type="Pfam" id="PF24764">
    <property type="entry name" value="rva_4"/>
    <property type="match status" value="1"/>
</dbReference>
<keyword evidence="2" id="KW-1185">Reference proteome</keyword>
<dbReference type="PANTHER" id="PTHR46791">
    <property type="entry name" value="EXPRESSED PROTEIN"/>
    <property type="match status" value="1"/>
</dbReference>
<evidence type="ECO:0000313" key="2">
    <source>
        <dbReference type="Proteomes" id="UP001152795"/>
    </source>
</evidence>
<reference evidence="1" key="1">
    <citation type="submission" date="2020-04" db="EMBL/GenBank/DDBJ databases">
        <authorList>
            <person name="Alioto T."/>
            <person name="Alioto T."/>
            <person name="Gomez Garrido J."/>
        </authorList>
    </citation>
    <scope>NUCLEOTIDE SEQUENCE</scope>
    <source>
        <strain evidence="1">A484AB</strain>
    </source>
</reference>